<accession>A0A5K7YTG6</accession>
<sequence>MATITIAYSNHRAETLPYTEKAMARHQVVFLEEAPDPGFGPMLDGRLAVDDYVAELDTEYPEFSRLSCRMLRRLHAKGTRLEQVEPFVARLIQIHERFASGQTPGDIMGDAGLVPVYAAEKEATRTLIDFYGSAAGQPFGDVLAALKAFAVADALRFRLRDRMRAEALARRARHFSSIYIEAGTMHLWLRRCIKRRLGGLHDIRSRHPMAAAVRAVTGRSYLMGPGDELTLRYIFNPRAESSTIDLLAARSLIFNKILAKTEMVNAADDCPHIRDEWRALKTVNRLQRTDCETLFERIRGVGTLPANALVAAYLVK</sequence>
<evidence type="ECO:0000313" key="1">
    <source>
        <dbReference type="EMBL" id="BBO71333.1"/>
    </source>
</evidence>
<name>A0A5K7YTG6_9BACT</name>
<proteinExistence type="predicted"/>
<organism evidence="1 2">
    <name type="scientific">Desulfosarcina alkanivorans</name>
    <dbReference type="NCBI Taxonomy" id="571177"/>
    <lineage>
        <taxon>Bacteria</taxon>
        <taxon>Pseudomonadati</taxon>
        <taxon>Thermodesulfobacteriota</taxon>
        <taxon>Desulfobacteria</taxon>
        <taxon>Desulfobacterales</taxon>
        <taxon>Desulfosarcinaceae</taxon>
        <taxon>Desulfosarcina</taxon>
    </lineage>
</organism>
<dbReference type="EMBL" id="AP021874">
    <property type="protein sequence ID" value="BBO71333.1"/>
    <property type="molecule type" value="Genomic_DNA"/>
</dbReference>
<dbReference type="KEGG" id="dalk:DSCA_52630"/>
<evidence type="ECO:0000313" key="2">
    <source>
        <dbReference type="Proteomes" id="UP000427906"/>
    </source>
</evidence>
<dbReference type="OrthoDB" id="5501943at2"/>
<keyword evidence="2" id="KW-1185">Reference proteome</keyword>
<dbReference type="RefSeq" id="WP_155319191.1">
    <property type="nucleotide sequence ID" value="NZ_AP021874.1"/>
</dbReference>
<reference evidence="1 2" key="1">
    <citation type="submission" date="2019-11" db="EMBL/GenBank/DDBJ databases">
        <title>Comparative genomics of hydrocarbon-degrading Desulfosarcina strains.</title>
        <authorList>
            <person name="Watanabe M."/>
            <person name="Kojima H."/>
            <person name="Fukui M."/>
        </authorList>
    </citation>
    <scope>NUCLEOTIDE SEQUENCE [LARGE SCALE GENOMIC DNA]</scope>
    <source>
        <strain evidence="1 2">PL12</strain>
    </source>
</reference>
<dbReference type="Proteomes" id="UP000427906">
    <property type="component" value="Chromosome"/>
</dbReference>
<dbReference type="AlphaFoldDB" id="A0A5K7YTG6"/>
<protein>
    <submittedName>
        <fullName evidence="1">Uncharacterized protein</fullName>
    </submittedName>
</protein>
<gene>
    <name evidence="1" type="ORF">DSCA_52630</name>
</gene>